<comment type="similarity">
    <text evidence="2">Belongs to the peptidase M13 family.</text>
</comment>
<dbReference type="PROSITE" id="PS51885">
    <property type="entry name" value="NEPRILYSIN"/>
    <property type="match status" value="1"/>
</dbReference>
<feature type="chain" id="PRO_5046785935" evidence="8">
    <location>
        <begin position="24"/>
        <end position="688"/>
    </location>
</feature>
<evidence type="ECO:0000259" key="9">
    <source>
        <dbReference type="Pfam" id="PF01431"/>
    </source>
</evidence>
<evidence type="ECO:0000256" key="7">
    <source>
        <dbReference type="ARBA" id="ARBA00023049"/>
    </source>
</evidence>
<dbReference type="SUPFAM" id="SSF55486">
    <property type="entry name" value="Metalloproteases ('zincins'), catalytic domain"/>
    <property type="match status" value="1"/>
</dbReference>
<dbReference type="Proteomes" id="UP001258315">
    <property type="component" value="Unassembled WGS sequence"/>
</dbReference>
<dbReference type="InterPro" id="IPR000718">
    <property type="entry name" value="Peptidase_M13"/>
</dbReference>
<evidence type="ECO:0000256" key="2">
    <source>
        <dbReference type="ARBA" id="ARBA00007357"/>
    </source>
</evidence>
<organism evidence="11 12">
    <name type="scientific">Mucilaginibacter terrae</name>
    <dbReference type="NCBI Taxonomy" id="1955052"/>
    <lineage>
        <taxon>Bacteria</taxon>
        <taxon>Pseudomonadati</taxon>
        <taxon>Bacteroidota</taxon>
        <taxon>Sphingobacteriia</taxon>
        <taxon>Sphingobacteriales</taxon>
        <taxon>Sphingobacteriaceae</taxon>
        <taxon>Mucilaginibacter</taxon>
    </lineage>
</organism>
<evidence type="ECO:0000313" key="12">
    <source>
        <dbReference type="Proteomes" id="UP001258315"/>
    </source>
</evidence>
<keyword evidence="6" id="KW-0862">Zinc</keyword>
<feature type="domain" description="Peptidase M13 C-terminal" evidence="9">
    <location>
        <begin position="484"/>
        <end position="685"/>
    </location>
</feature>
<dbReference type="PANTHER" id="PTHR11733:SF167">
    <property type="entry name" value="FI17812P1-RELATED"/>
    <property type="match status" value="1"/>
</dbReference>
<reference evidence="12" key="1">
    <citation type="submission" date="2023-07" db="EMBL/GenBank/DDBJ databases">
        <title>Functional and genomic diversity of the sorghum phyllosphere microbiome.</title>
        <authorList>
            <person name="Shade A."/>
        </authorList>
    </citation>
    <scope>NUCLEOTIDE SEQUENCE [LARGE SCALE GENOMIC DNA]</scope>
    <source>
        <strain evidence="12">SORGH_AS_0422</strain>
    </source>
</reference>
<evidence type="ECO:0000256" key="4">
    <source>
        <dbReference type="ARBA" id="ARBA00022723"/>
    </source>
</evidence>
<comment type="caution">
    <text evidence="11">The sequence shown here is derived from an EMBL/GenBank/DDBJ whole genome shotgun (WGS) entry which is preliminary data.</text>
</comment>
<evidence type="ECO:0000256" key="8">
    <source>
        <dbReference type="SAM" id="SignalP"/>
    </source>
</evidence>
<feature type="domain" description="Peptidase M13 N-terminal" evidence="10">
    <location>
        <begin position="52"/>
        <end position="431"/>
    </location>
</feature>
<dbReference type="Gene3D" id="1.10.1380.10">
    <property type="entry name" value="Neutral endopeptidase , domain2"/>
    <property type="match status" value="1"/>
</dbReference>
<dbReference type="RefSeq" id="WP_311953975.1">
    <property type="nucleotide sequence ID" value="NZ_JAVLVU010000001.1"/>
</dbReference>
<evidence type="ECO:0000256" key="6">
    <source>
        <dbReference type="ARBA" id="ARBA00022833"/>
    </source>
</evidence>
<gene>
    <name evidence="11" type="ORF">QE417_004503</name>
</gene>
<dbReference type="PANTHER" id="PTHR11733">
    <property type="entry name" value="ZINC METALLOPROTEASE FAMILY M13 NEPRILYSIN-RELATED"/>
    <property type="match status" value="1"/>
</dbReference>
<sequence length="688" mass="76658">MKYNFGNWMLAAAALCFSANVQAGDGGKNKKAKADPPKKFIDPANMDKSVKPGDDFFEYANGGWLKANEIPAKETRWGSFIMLNDGNKKKLQAITAEISAKTGAPKGSIEQRVGDLYASGMDSVAIEKRGYTPIQADLQRIDAIADVNGVVNEIVHERANALGSPLFSFGVRQDSKNPTKYIVGFGQGGTSLPDRDYYLKSDARTKRIQDAYKQYIVELFTLTGTDAQTAAKNAETIFGIESKLAEAQMTRVAMRDPNKTYNKFATPALAKTTPHLNWVEILPKLKVGSPDSVLVSSPSFMTTADGLLGTIPVADWKTYLKWGILRGSAGSLSSPFVKSQFKFSSVLSGQQVQAPRYERMTGLVDGSLGELLGQLYVAKYFTPAAKQYMVGLVNNLKVTLGERIQRLDWMTADTKARALKKLNAFTVKIGYTDKWETYNGLTIDRNDYYGNLRRIGVWSYNDMVSRLGKPVDKTEWGMTPPTVNAYYSPVNNEIVFPAGILQFPFFDFNADDAINYGGIGAVIGHEMTHGFDDQGRQYDADGTLRDWWKKDDADKFKTRADLVVNQYNAFTVLDTVHVNGKLTLGENLADLGGLNVAYEAFKKTKQGKSNTKIDGFTPDQRFFLSWAQVWRGKKRPEASMQQILTDPHSPEQFRTNAPITNMDAWYKAFNIQPGNKMYKKPEDRIKIW</sequence>
<dbReference type="PRINTS" id="PR00786">
    <property type="entry name" value="NEPRILYSIN"/>
</dbReference>
<evidence type="ECO:0000256" key="1">
    <source>
        <dbReference type="ARBA" id="ARBA00001947"/>
    </source>
</evidence>
<feature type="signal peptide" evidence="8">
    <location>
        <begin position="1"/>
        <end position="23"/>
    </location>
</feature>
<evidence type="ECO:0000256" key="5">
    <source>
        <dbReference type="ARBA" id="ARBA00022801"/>
    </source>
</evidence>
<dbReference type="EMBL" id="JAVLVU010000001">
    <property type="protein sequence ID" value="MDT3405431.1"/>
    <property type="molecule type" value="Genomic_DNA"/>
</dbReference>
<dbReference type="Pfam" id="PF01431">
    <property type="entry name" value="Peptidase_M13"/>
    <property type="match status" value="1"/>
</dbReference>
<dbReference type="GO" id="GO:0016787">
    <property type="term" value="F:hydrolase activity"/>
    <property type="evidence" value="ECO:0007669"/>
    <property type="project" value="UniProtKB-KW"/>
</dbReference>
<dbReference type="Gene3D" id="3.40.390.10">
    <property type="entry name" value="Collagenase (Catalytic Domain)"/>
    <property type="match status" value="1"/>
</dbReference>
<evidence type="ECO:0000259" key="10">
    <source>
        <dbReference type="Pfam" id="PF05649"/>
    </source>
</evidence>
<dbReference type="InterPro" id="IPR018497">
    <property type="entry name" value="Peptidase_M13_C"/>
</dbReference>
<dbReference type="Pfam" id="PF05649">
    <property type="entry name" value="Peptidase_M13_N"/>
    <property type="match status" value="1"/>
</dbReference>
<keyword evidence="7" id="KW-0482">Metalloprotease</keyword>
<keyword evidence="3" id="KW-0645">Protease</keyword>
<keyword evidence="4" id="KW-0479">Metal-binding</keyword>
<proteinExistence type="inferred from homology"/>
<dbReference type="InterPro" id="IPR024079">
    <property type="entry name" value="MetalloPept_cat_dom_sf"/>
</dbReference>
<accession>A0ABU3H0M7</accession>
<protein>
    <submittedName>
        <fullName evidence="11">Endopeptidase</fullName>
        <ecNumber evidence="11">3.4.24.-</ecNumber>
    </submittedName>
</protein>
<keyword evidence="5 11" id="KW-0378">Hydrolase</keyword>
<keyword evidence="12" id="KW-1185">Reference proteome</keyword>
<evidence type="ECO:0000313" key="11">
    <source>
        <dbReference type="EMBL" id="MDT3405431.1"/>
    </source>
</evidence>
<keyword evidence="8" id="KW-0732">Signal</keyword>
<dbReference type="CDD" id="cd08662">
    <property type="entry name" value="M13"/>
    <property type="match status" value="1"/>
</dbReference>
<name>A0ABU3H0M7_9SPHI</name>
<dbReference type="InterPro" id="IPR042089">
    <property type="entry name" value="Peptidase_M13_dom_2"/>
</dbReference>
<dbReference type="InterPro" id="IPR008753">
    <property type="entry name" value="Peptidase_M13_N"/>
</dbReference>
<dbReference type="EC" id="3.4.24.-" evidence="11"/>
<comment type="cofactor">
    <cofactor evidence="1">
        <name>Zn(2+)</name>
        <dbReference type="ChEBI" id="CHEBI:29105"/>
    </cofactor>
</comment>
<evidence type="ECO:0000256" key="3">
    <source>
        <dbReference type="ARBA" id="ARBA00022670"/>
    </source>
</evidence>